<feature type="domain" description="SusD-like N-terminal" evidence="1">
    <location>
        <begin position="24"/>
        <end position="150"/>
    </location>
</feature>
<evidence type="ECO:0000313" key="2">
    <source>
        <dbReference type="EMBL" id="EFI73062.1"/>
    </source>
</evidence>
<accession>D8DU04</accession>
<evidence type="ECO:0000259" key="1">
    <source>
        <dbReference type="Pfam" id="PF14322"/>
    </source>
</evidence>
<dbReference type="EMBL" id="ADWO01000018">
    <property type="protein sequence ID" value="EFI73062.1"/>
    <property type="molecule type" value="Genomic_DNA"/>
</dbReference>
<dbReference type="Proteomes" id="UP000004524">
    <property type="component" value="Unassembled WGS sequence"/>
</dbReference>
<dbReference type="PROSITE" id="PS51257">
    <property type="entry name" value="PROKAR_LIPOPROTEIN"/>
    <property type="match status" value="1"/>
</dbReference>
<organism evidence="2 3">
    <name type="scientific">Segatella baroniae B14</name>
    <dbReference type="NCBI Taxonomy" id="752555"/>
    <lineage>
        <taxon>Bacteria</taxon>
        <taxon>Pseudomonadati</taxon>
        <taxon>Bacteroidota</taxon>
        <taxon>Bacteroidia</taxon>
        <taxon>Bacteroidales</taxon>
        <taxon>Prevotellaceae</taxon>
        <taxon>Segatella</taxon>
    </lineage>
</organism>
<dbReference type="SUPFAM" id="SSF48452">
    <property type="entry name" value="TPR-like"/>
    <property type="match status" value="1"/>
</dbReference>
<protein>
    <submittedName>
        <fullName evidence="2">Putative lipoprotein</fullName>
    </submittedName>
</protein>
<gene>
    <name evidence="2" type="ORF">PBR_1564</name>
</gene>
<reference evidence="2 3" key="1">
    <citation type="journal article" date="2010" name="Microb. Ecol.">
        <title>Comparative genome analysis of Prevotella ruminicola and Prevotella bryantii: insights into their environmental niche.</title>
        <authorList>
            <consortium name="North American Consortium for Rumen Bacteria"/>
            <person name="Purushe J."/>
            <person name="Fouts D.E."/>
            <person name="Morrison M."/>
            <person name="White B.A."/>
            <person name="Mackie R.I."/>
            <person name="Coutinho P.M."/>
            <person name="Henrissat B."/>
            <person name="Nelson K.E."/>
        </authorList>
    </citation>
    <scope>NUCLEOTIDE SEQUENCE [LARGE SCALE GENOMIC DNA]</scope>
    <source>
        <strain evidence="2 3">B14</strain>
    </source>
</reference>
<name>D8DU04_9BACT</name>
<sequence length="151" mass="17081">MKKDIIKIALFGLTLSGTLVSCSDYLDNVPKGQKIPTSLSDFTTLLADEYTNHREDITQASVLLNDRYVTISYQSYYPLWKANYFWDTSIDRIKENNSDETTYYNGYAAVSTANLILENVDATTATDSEKAIAKAQAKFLRASRYLTLVNY</sequence>
<proteinExistence type="predicted"/>
<keyword evidence="2" id="KW-0449">Lipoprotein</keyword>
<dbReference type="InterPro" id="IPR033985">
    <property type="entry name" value="SusD-like_N"/>
</dbReference>
<dbReference type="InterPro" id="IPR011990">
    <property type="entry name" value="TPR-like_helical_dom_sf"/>
</dbReference>
<dbReference type="RefSeq" id="WP_006281504.1">
    <property type="nucleotide sequence ID" value="NZ_ADWO01000018.1"/>
</dbReference>
<comment type="caution">
    <text evidence="2">The sequence shown here is derived from an EMBL/GenBank/DDBJ whole genome shotgun (WGS) entry which is preliminary data.</text>
</comment>
<dbReference type="Pfam" id="PF14322">
    <property type="entry name" value="SusD-like_3"/>
    <property type="match status" value="1"/>
</dbReference>
<dbReference type="AlphaFoldDB" id="D8DU04"/>
<dbReference type="Gene3D" id="1.25.40.390">
    <property type="match status" value="1"/>
</dbReference>
<evidence type="ECO:0000313" key="3">
    <source>
        <dbReference type="Proteomes" id="UP000004524"/>
    </source>
</evidence>
<keyword evidence="3" id="KW-1185">Reference proteome</keyword>
<feature type="non-terminal residue" evidence="2">
    <location>
        <position position="151"/>
    </location>
</feature>